<feature type="domain" description="Nudix hydrolase" evidence="3">
    <location>
        <begin position="21"/>
        <end position="147"/>
    </location>
</feature>
<dbReference type="Pfam" id="PF00293">
    <property type="entry name" value="NUDIX"/>
    <property type="match status" value="1"/>
</dbReference>
<accession>A0A7C4EK68</accession>
<dbReference type="Gene3D" id="3.90.79.10">
    <property type="entry name" value="Nucleoside Triphosphate Pyrophosphohydrolase"/>
    <property type="match status" value="1"/>
</dbReference>
<dbReference type="AlphaFoldDB" id="A0A7C4EK68"/>
<sequence length="158" mass="17199">MEHPASQTCPECGQPVPQWRNPTPTVDVVIQVPGRGVVLIERRNAPHGWALPGGFVDYGETVEHAAIREAKEETGLDVELTGILGVYSDPTRDPRKHTMSVVYTAVPVDMALLNAGDDASGAMVFPLENLPRPLAFDHEKILADFRRGHARLNDAGQS</sequence>
<evidence type="ECO:0000313" key="4">
    <source>
        <dbReference type="EMBL" id="HGG93211.1"/>
    </source>
</evidence>
<comment type="caution">
    <text evidence="4">The sequence shown here is derived from an EMBL/GenBank/DDBJ whole genome shotgun (WGS) entry which is preliminary data.</text>
</comment>
<dbReference type="CDD" id="cd18873">
    <property type="entry name" value="NUDIX_NadM_like"/>
    <property type="match status" value="1"/>
</dbReference>
<organism evidence="4">
    <name type="scientific">Fundidesulfovibrio putealis</name>
    <dbReference type="NCBI Taxonomy" id="270496"/>
    <lineage>
        <taxon>Bacteria</taxon>
        <taxon>Pseudomonadati</taxon>
        <taxon>Thermodesulfobacteriota</taxon>
        <taxon>Desulfovibrionia</taxon>
        <taxon>Desulfovibrionales</taxon>
        <taxon>Desulfovibrionaceae</taxon>
        <taxon>Fundidesulfovibrio</taxon>
    </lineage>
</organism>
<dbReference type="GO" id="GO:0016787">
    <property type="term" value="F:hydrolase activity"/>
    <property type="evidence" value="ECO:0007669"/>
    <property type="project" value="UniProtKB-KW"/>
</dbReference>
<dbReference type="InterPro" id="IPR000086">
    <property type="entry name" value="NUDIX_hydrolase_dom"/>
</dbReference>
<dbReference type="PRINTS" id="PR00502">
    <property type="entry name" value="NUDIXFAMILY"/>
</dbReference>
<dbReference type="InterPro" id="IPR020084">
    <property type="entry name" value="NUDIX_hydrolase_CS"/>
</dbReference>
<dbReference type="PANTHER" id="PTHR43736">
    <property type="entry name" value="ADP-RIBOSE PYROPHOSPHATASE"/>
    <property type="match status" value="1"/>
</dbReference>
<dbReference type="InterPro" id="IPR015797">
    <property type="entry name" value="NUDIX_hydrolase-like_dom_sf"/>
</dbReference>
<evidence type="ECO:0000256" key="2">
    <source>
        <dbReference type="RuleBase" id="RU003476"/>
    </source>
</evidence>
<proteinExistence type="inferred from homology"/>
<dbReference type="SUPFAM" id="SSF55811">
    <property type="entry name" value="Nudix"/>
    <property type="match status" value="1"/>
</dbReference>
<dbReference type="PANTHER" id="PTHR43736:SF1">
    <property type="entry name" value="DIHYDRONEOPTERIN TRIPHOSPHATE DIPHOSPHATASE"/>
    <property type="match status" value="1"/>
</dbReference>
<dbReference type="PROSITE" id="PS51462">
    <property type="entry name" value="NUDIX"/>
    <property type="match status" value="1"/>
</dbReference>
<dbReference type="EMBL" id="DSRP01000677">
    <property type="protein sequence ID" value="HGG93211.1"/>
    <property type="molecule type" value="Genomic_DNA"/>
</dbReference>
<gene>
    <name evidence="4" type="ORF">ENR59_09715</name>
</gene>
<evidence type="ECO:0000259" key="3">
    <source>
        <dbReference type="PROSITE" id="PS51462"/>
    </source>
</evidence>
<reference evidence="4" key="1">
    <citation type="journal article" date="2020" name="mSystems">
        <title>Genome- and Community-Level Interaction Insights into Carbon Utilization and Element Cycling Functions of Hydrothermarchaeota in Hydrothermal Sediment.</title>
        <authorList>
            <person name="Zhou Z."/>
            <person name="Liu Y."/>
            <person name="Xu W."/>
            <person name="Pan J."/>
            <person name="Luo Z.H."/>
            <person name="Li M."/>
        </authorList>
    </citation>
    <scope>NUCLEOTIDE SEQUENCE [LARGE SCALE GENOMIC DNA]</scope>
    <source>
        <strain evidence="4">SpSt-413</strain>
    </source>
</reference>
<dbReference type="InterPro" id="IPR020476">
    <property type="entry name" value="Nudix_hydrolase"/>
</dbReference>
<comment type="similarity">
    <text evidence="2">Belongs to the Nudix hydrolase family.</text>
</comment>
<dbReference type="PROSITE" id="PS00893">
    <property type="entry name" value="NUDIX_BOX"/>
    <property type="match status" value="1"/>
</dbReference>
<protein>
    <submittedName>
        <fullName evidence="4">NUDIX hydrolase</fullName>
    </submittedName>
</protein>
<evidence type="ECO:0000256" key="1">
    <source>
        <dbReference type="ARBA" id="ARBA00022801"/>
    </source>
</evidence>
<name>A0A7C4EK68_9BACT</name>
<keyword evidence="1 2" id="KW-0378">Hydrolase</keyword>